<comment type="caution">
    <text evidence="2">The sequence shown here is derived from an EMBL/GenBank/DDBJ whole genome shotgun (WGS) entry which is preliminary data.</text>
</comment>
<gene>
    <name evidence="2" type="ORF">SAMN06265222_12237</name>
</gene>
<proteinExistence type="predicted"/>
<evidence type="ECO:0000313" key="2">
    <source>
        <dbReference type="EMBL" id="SMP76908.1"/>
    </source>
</evidence>
<organism evidence="2 3">
    <name type="scientific">Neorhodopirellula lusitana</name>
    <dbReference type="NCBI Taxonomy" id="445327"/>
    <lineage>
        <taxon>Bacteria</taxon>
        <taxon>Pseudomonadati</taxon>
        <taxon>Planctomycetota</taxon>
        <taxon>Planctomycetia</taxon>
        <taxon>Pirellulales</taxon>
        <taxon>Pirellulaceae</taxon>
        <taxon>Neorhodopirellula</taxon>
    </lineage>
</organism>
<dbReference type="RefSeq" id="WP_283435296.1">
    <property type="nucleotide sequence ID" value="NZ_FXUG01000022.1"/>
</dbReference>
<evidence type="ECO:0000313" key="3">
    <source>
        <dbReference type="Proteomes" id="UP001158067"/>
    </source>
</evidence>
<evidence type="ECO:0000256" key="1">
    <source>
        <dbReference type="SAM" id="Phobius"/>
    </source>
</evidence>
<keyword evidence="1" id="KW-0472">Membrane</keyword>
<keyword evidence="1" id="KW-0812">Transmembrane</keyword>
<feature type="transmembrane region" description="Helical" evidence="1">
    <location>
        <begin position="12"/>
        <end position="31"/>
    </location>
</feature>
<name>A0ABY1QT06_9BACT</name>
<protein>
    <submittedName>
        <fullName evidence="2">Uncharacterized protein</fullName>
    </submittedName>
</protein>
<reference evidence="2 3" key="1">
    <citation type="submission" date="2017-05" db="EMBL/GenBank/DDBJ databases">
        <authorList>
            <person name="Varghese N."/>
            <person name="Submissions S."/>
        </authorList>
    </citation>
    <scope>NUCLEOTIDE SEQUENCE [LARGE SCALE GENOMIC DNA]</scope>
    <source>
        <strain evidence="2 3">DSM 25457</strain>
    </source>
</reference>
<keyword evidence="3" id="KW-1185">Reference proteome</keyword>
<sequence>MSKAKSAVNRSPFWVILISTCVLALVLFGIIRTTGYVEGEEFSPTHFRSRKFTFYEIPLIHLQITPIRRTTTTPLTALMLTQKNWIKQPDLEPSTWHLVSLQRGNEDPVDDDAALLMKQLRLHRDGAPFWKTWSTDHPEMAQPFWQTIGTLSQRELYLVMPRLFEIVGPLDDPDTLKTMISDYLQTEYTSLIRDMRAAGRDELADALAKEAASDVDSPN</sequence>
<keyword evidence="1" id="KW-1133">Transmembrane helix</keyword>
<dbReference type="EMBL" id="FXUG01000022">
    <property type="protein sequence ID" value="SMP76908.1"/>
    <property type="molecule type" value="Genomic_DNA"/>
</dbReference>
<accession>A0ABY1QT06</accession>
<dbReference type="Proteomes" id="UP001158067">
    <property type="component" value="Unassembled WGS sequence"/>
</dbReference>